<keyword evidence="3" id="KW-1003">Cell membrane</keyword>
<dbReference type="GO" id="GO:0005886">
    <property type="term" value="C:plasma membrane"/>
    <property type="evidence" value="ECO:0007669"/>
    <property type="project" value="UniProtKB-SubCell"/>
</dbReference>
<evidence type="ECO:0000256" key="8">
    <source>
        <dbReference type="SAM" id="Phobius"/>
    </source>
</evidence>
<reference evidence="9 10" key="1">
    <citation type="submission" date="2016-10" db="EMBL/GenBank/DDBJ databases">
        <authorList>
            <person name="de Groot N.N."/>
        </authorList>
    </citation>
    <scope>NUCLEOTIDE SEQUENCE [LARGE SCALE GENOMIC DNA]</scope>
    <source>
        <strain evidence="9 10">D15d</strain>
    </source>
</reference>
<dbReference type="GO" id="GO:0030001">
    <property type="term" value="P:metal ion transport"/>
    <property type="evidence" value="ECO:0007669"/>
    <property type="project" value="UniProtKB-ARBA"/>
</dbReference>
<keyword evidence="2" id="KW-0813">Transport</keyword>
<dbReference type="Proteomes" id="UP000236726">
    <property type="component" value="Unassembled WGS sequence"/>
</dbReference>
<evidence type="ECO:0000256" key="5">
    <source>
        <dbReference type="ARBA" id="ARBA00022989"/>
    </source>
</evidence>
<feature type="transmembrane region" description="Helical" evidence="8">
    <location>
        <begin position="366"/>
        <end position="387"/>
    </location>
</feature>
<evidence type="ECO:0000256" key="2">
    <source>
        <dbReference type="ARBA" id="ARBA00022448"/>
    </source>
</evidence>
<dbReference type="EMBL" id="FNUL01000007">
    <property type="protein sequence ID" value="SEF75203.1"/>
    <property type="molecule type" value="Genomic_DNA"/>
</dbReference>
<dbReference type="PANTHER" id="PTHR32024">
    <property type="entry name" value="TRK SYSTEM POTASSIUM UPTAKE PROTEIN TRKG-RELATED"/>
    <property type="match status" value="1"/>
</dbReference>
<keyword evidence="7 8" id="KW-0472">Membrane</keyword>
<feature type="transmembrane region" description="Helical" evidence="8">
    <location>
        <begin position="80"/>
        <end position="104"/>
    </location>
</feature>
<comment type="subcellular location">
    <subcellularLocation>
        <location evidence="1">Cell membrane</location>
        <topology evidence="1">Multi-pass membrane protein</topology>
    </subcellularLocation>
</comment>
<dbReference type="STRING" id="1410661.GCA_000702205_02003"/>
<dbReference type="GO" id="GO:0008324">
    <property type="term" value="F:monoatomic cation transmembrane transporter activity"/>
    <property type="evidence" value="ECO:0007669"/>
    <property type="project" value="InterPro"/>
</dbReference>
<feature type="transmembrane region" description="Helical" evidence="8">
    <location>
        <begin position="418"/>
        <end position="443"/>
    </location>
</feature>
<evidence type="ECO:0000256" key="4">
    <source>
        <dbReference type="ARBA" id="ARBA00022692"/>
    </source>
</evidence>
<feature type="transmembrane region" description="Helical" evidence="8">
    <location>
        <begin position="195"/>
        <end position="222"/>
    </location>
</feature>
<keyword evidence="6" id="KW-0406">Ion transport</keyword>
<feature type="transmembrane region" description="Helical" evidence="8">
    <location>
        <begin position="20"/>
        <end position="37"/>
    </location>
</feature>
<dbReference type="RefSeq" id="WP_242969134.1">
    <property type="nucleotide sequence ID" value="NZ_FNUL01000007.1"/>
</dbReference>
<dbReference type="PANTHER" id="PTHR32024:SF1">
    <property type="entry name" value="KTR SYSTEM POTASSIUM UPTAKE PROTEIN B"/>
    <property type="match status" value="1"/>
</dbReference>
<keyword evidence="5 8" id="KW-1133">Transmembrane helix</keyword>
<evidence type="ECO:0000313" key="9">
    <source>
        <dbReference type="EMBL" id="SEF75203.1"/>
    </source>
</evidence>
<accession>A0A1H5UJF7</accession>
<feature type="transmembrane region" description="Helical" evidence="8">
    <location>
        <begin position="49"/>
        <end position="68"/>
    </location>
</feature>
<feature type="transmembrane region" description="Helical" evidence="8">
    <location>
        <begin position="325"/>
        <end position="345"/>
    </location>
</feature>
<evidence type="ECO:0000313" key="10">
    <source>
        <dbReference type="Proteomes" id="UP000236726"/>
    </source>
</evidence>
<keyword evidence="10" id="KW-1185">Reference proteome</keyword>
<dbReference type="InterPro" id="IPR003445">
    <property type="entry name" value="Cat_transpt"/>
</dbReference>
<sequence length="462" mass="50710">MKSVYENSEISKHMTSTQIILLGFIVAIIVGAGLLMLPAATVKGETTTFSTALFTSTTSICVTGLVVVDTFSHWTLFGQIIILVLIQIGGFGVITIYSMLMMALRRKFSLRTRILIQDYYNLDSIKGLIKFLKKVVKGSLLVEAIGALFYMIRFIPEFGLFKGIWASIFNAVSAFCNAGMDVLGSNSLMNYYNDYLINIVTITLIILGGIGYVVWFDVIYVTKKAFSRKISFRNIWRRLNEHTKVVVLLTLGLIVFGTVTTLVFEWDNPATIGNMSLPNKIMASIFQSVTYRTAGFATIAQDGLKSTSCIVGCILMFIGGSPVGTAGGVKTMTVFVIALNAFAFIRNRNENVIYGKRVSYNLINKATAIITFSLTFTMMLTILLIHFENISALDAAYEVFSATGTVGLSRSITSNLDLIGRAIIIVGMYAGRIGTLSMALFFATSHSDQNDIKYSKGKFIVG</sequence>
<evidence type="ECO:0000256" key="7">
    <source>
        <dbReference type="ARBA" id="ARBA00023136"/>
    </source>
</evidence>
<evidence type="ECO:0000256" key="3">
    <source>
        <dbReference type="ARBA" id="ARBA00022475"/>
    </source>
</evidence>
<keyword evidence="4 8" id="KW-0812">Transmembrane</keyword>
<protein>
    <submittedName>
        <fullName evidence="9">Trk system potassium uptake protein TrkH</fullName>
    </submittedName>
</protein>
<evidence type="ECO:0000256" key="1">
    <source>
        <dbReference type="ARBA" id="ARBA00004651"/>
    </source>
</evidence>
<dbReference type="AlphaFoldDB" id="A0A1H5UJF7"/>
<name>A0A1H5UJF7_9FIRM</name>
<organism evidence="9 10">
    <name type="scientific">Lachnospira multipara</name>
    <dbReference type="NCBI Taxonomy" id="28051"/>
    <lineage>
        <taxon>Bacteria</taxon>
        <taxon>Bacillati</taxon>
        <taxon>Bacillota</taxon>
        <taxon>Clostridia</taxon>
        <taxon>Lachnospirales</taxon>
        <taxon>Lachnospiraceae</taxon>
        <taxon>Lachnospira</taxon>
    </lineage>
</organism>
<evidence type="ECO:0000256" key="6">
    <source>
        <dbReference type="ARBA" id="ARBA00023065"/>
    </source>
</evidence>
<gene>
    <name evidence="9" type="ORF">SAMN05216537_107137</name>
</gene>
<dbReference type="Pfam" id="PF02386">
    <property type="entry name" value="TrkH"/>
    <property type="match status" value="1"/>
</dbReference>
<feature type="transmembrane region" description="Helical" evidence="8">
    <location>
        <begin position="135"/>
        <end position="155"/>
    </location>
</feature>
<proteinExistence type="predicted"/>
<feature type="transmembrane region" description="Helical" evidence="8">
    <location>
        <begin position="243"/>
        <end position="264"/>
    </location>
</feature>